<proteinExistence type="predicted"/>
<feature type="compositionally biased region" description="Basic and acidic residues" evidence="1">
    <location>
        <begin position="338"/>
        <end position="347"/>
    </location>
</feature>
<dbReference type="EMBL" id="MLYV02000389">
    <property type="protein sequence ID" value="PSS03315.1"/>
    <property type="molecule type" value="Genomic_DNA"/>
</dbReference>
<evidence type="ECO:0000256" key="1">
    <source>
        <dbReference type="SAM" id="MobiDB-lite"/>
    </source>
</evidence>
<feature type="region of interest" description="Disordered" evidence="1">
    <location>
        <begin position="302"/>
        <end position="390"/>
    </location>
</feature>
<organism evidence="2 3">
    <name type="scientific">Hermanssonia centrifuga</name>
    <dbReference type="NCBI Taxonomy" id="98765"/>
    <lineage>
        <taxon>Eukaryota</taxon>
        <taxon>Fungi</taxon>
        <taxon>Dikarya</taxon>
        <taxon>Basidiomycota</taxon>
        <taxon>Agaricomycotina</taxon>
        <taxon>Agaricomycetes</taxon>
        <taxon>Polyporales</taxon>
        <taxon>Meruliaceae</taxon>
        <taxon>Hermanssonia</taxon>
    </lineage>
</organism>
<feature type="compositionally biased region" description="Polar residues" evidence="1">
    <location>
        <begin position="404"/>
        <end position="423"/>
    </location>
</feature>
<keyword evidence="3" id="KW-1185">Reference proteome</keyword>
<gene>
    <name evidence="2" type="ORF">PHLCEN_2v4014</name>
</gene>
<dbReference type="OrthoDB" id="2755889at2759"/>
<evidence type="ECO:0000313" key="2">
    <source>
        <dbReference type="EMBL" id="PSS03315.1"/>
    </source>
</evidence>
<feature type="region of interest" description="Disordered" evidence="1">
    <location>
        <begin position="402"/>
        <end position="426"/>
    </location>
</feature>
<dbReference type="AlphaFoldDB" id="A0A2R6Q7K8"/>
<sequence length="746" mass="82639">YTVVVINGTKNPFRLAVAKDVSAALLQSKADPATRKPATYRCKEEQEIRLQEMFEKYSRLGGVWSAAAAKVHADQLAHVKKGCLERRRQDMPADGSRIEGSHKQWNSLQRANASGIEMFLALSHDFVLRRNIRVVSTSGHHKPKPTGFLATTHGCHHIHLCNAINSLFNKLCNRGRERGDKIHYSPRPLLPFVNSGERFGIVPSEHSLSFGGLLQIKDEHLEDEDVHLLELVDSSEDELNPEGVLREMHINPLLLLQPQVCDCDCVSTSNVASTIHYAFSDVPPLAGTSASFVSSQILPVQAPNPDELETHTSQDQRKDKENKLEGKQRAEGGGLGRSRKDEDDGLKLEGTSFPDNTIIARSPPSHTHGPSSPLTELSATQGSESHSKQQPLDFFLRHRRPPVSTDQSAEKSSASVPNSSEGTGFNPKLLALTAQLPAGNDSDTHGLSRSQRFFHCYTHVDPRSVKISSNGLEFFTFMSMRDKHQWATHTMNSRKFVQAAESYNEELERVTAEKGVKDKIIKKSPRAIMDMLTEMETKIGQRVATNNFKSHASGDTAFWTHHCNAVPLGQKLKIQDGKQPRKVQECKRCLKVKYVGGVGSADNHKKFHCADGVKSKDKKDPSPPWPQPDGIFSAGTHFHPLVFLQTFRLLFEKLAIENADGADLDAELLAFAEMVHKRTITVDVDGGGQNVLFRLYDHLTTSPHFPQIVATHEGKQYLRIDCISDGPQVSTTAGPPLQMSSSTCPQ</sequence>
<comment type="caution">
    <text evidence="2">The sequence shown here is derived from an EMBL/GenBank/DDBJ whole genome shotgun (WGS) entry which is preliminary data.</text>
</comment>
<evidence type="ECO:0000313" key="3">
    <source>
        <dbReference type="Proteomes" id="UP000186601"/>
    </source>
</evidence>
<reference evidence="2 3" key="1">
    <citation type="submission" date="2018-02" db="EMBL/GenBank/DDBJ databases">
        <title>Genome sequence of the basidiomycete white-rot fungus Phlebia centrifuga.</title>
        <authorList>
            <person name="Granchi Z."/>
            <person name="Peng M."/>
            <person name="de Vries R.P."/>
            <person name="Hilden K."/>
            <person name="Makela M.R."/>
            <person name="Grigoriev I."/>
            <person name="Riley R."/>
        </authorList>
    </citation>
    <scope>NUCLEOTIDE SEQUENCE [LARGE SCALE GENOMIC DNA]</scope>
    <source>
        <strain evidence="2 3">FBCC195</strain>
    </source>
</reference>
<feature type="compositionally biased region" description="Polar residues" evidence="1">
    <location>
        <begin position="374"/>
        <end position="390"/>
    </location>
</feature>
<feature type="non-terminal residue" evidence="2">
    <location>
        <position position="1"/>
    </location>
</feature>
<feature type="compositionally biased region" description="Basic and acidic residues" evidence="1">
    <location>
        <begin position="308"/>
        <end position="330"/>
    </location>
</feature>
<name>A0A2R6Q7K8_9APHY</name>
<protein>
    <submittedName>
        <fullName evidence="2">Uncharacterized protein</fullName>
    </submittedName>
</protein>
<accession>A0A2R6Q7K8</accession>
<dbReference type="Proteomes" id="UP000186601">
    <property type="component" value="Unassembled WGS sequence"/>
</dbReference>
<feature type="compositionally biased region" description="Low complexity" evidence="1">
    <location>
        <begin position="362"/>
        <end position="373"/>
    </location>
</feature>